<dbReference type="AlphaFoldDB" id="A0A7Y6EVE8"/>
<sequence>MNNHYDAEEPKPISSKFRINFFFFVSFVIFSVIIIRLAYMQFVEGPELSRLQSESVTRTSPLLPVRGSIYDSSGKIKLAYSEPIQSLYITLYKNYSQQEGGPKNPNREEAGQFAEKLYEVFQEFKDPGSKEFSVDDILNAMDLEYRQTQGYSPRLIKSDLSDREVAYFLQNRNIIPGLSVVEESKRKYDKDGVAVQAIGYMKTFKTSKTLAKYKEIDRLNPTQTNPGLVYSELENVGVDGLELQYQDVLRGQSGFKEIPINALNLPEEGGNMLPPEKGYDIISTINKNVQVQTEQAIKEQLNWLQRTPVSGKLHTNAKTAFAVAMEVDSGNVVAMASMPDYDPNAEWDYEKIKYIYRNGTVESFPPNDTGKHPESTVLLGSTIKPLSVLIGLNEGFFAPNSTYQDRGYAEFGKDRTRVRNSSGSVYGLLNPETAITKSSNAFMIDMIGEQLWNKYNVEGIKVWDRYMKEFGLGVDTGVDLPKEFRGRIEYNQENQSALTGLAFASFGQQGKYTTMQLAQYTVMLANKGQRLEPHLVKEIRDSEGNVVKKIKPKTLNTANYDDRYWRTIQRGMSTNVDAAFSGFPYDFARKTGTSQQTIYINGQSINVENGVFIAFAPRKNPKLAVAVVVPEGGYGSSSAAPIAREIFDAYDREYGLGSNPAK</sequence>
<keyword evidence="4" id="KW-1003">Cell membrane</keyword>
<evidence type="ECO:0000256" key="2">
    <source>
        <dbReference type="ARBA" id="ARBA00004236"/>
    </source>
</evidence>
<dbReference type="GO" id="GO:0005886">
    <property type="term" value="C:plasma membrane"/>
    <property type="evidence" value="ECO:0007669"/>
    <property type="project" value="UniProtKB-SubCell"/>
</dbReference>
<evidence type="ECO:0000256" key="5">
    <source>
        <dbReference type="ARBA" id="ARBA00022692"/>
    </source>
</evidence>
<accession>A0A7Y6EVE8</accession>
<feature type="domain" description="Penicillin-binding protein dimerisation" evidence="13">
    <location>
        <begin position="64"/>
        <end position="264"/>
    </location>
</feature>
<dbReference type="SUPFAM" id="SSF56601">
    <property type="entry name" value="beta-lactamase/transpeptidase-like"/>
    <property type="match status" value="1"/>
</dbReference>
<reference evidence="14 15" key="1">
    <citation type="submission" date="2020-05" db="EMBL/GenBank/DDBJ databases">
        <title>Genome Sequencing of Type Strains.</title>
        <authorList>
            <person name="Lemaire J.F."/>
            <person name="Inderbitzin P."/>
            <person name="Gregorio O.A."/>
            <person name="Collins S.B."/>
            <person name="Wespe N."/>
            <person name="Knight-Connoni V."/>
        </authorList>
    </citation>
    <scope>NUCLEOTIDE SEQUENCE [LARGE SCALE GENOMIC DNA]</scope>
    <source>
        <strain evidence="14 15">LMG 21957</strain>
    </source>
</reference>
<dbReference type="PANTHER" id="PTHR30627">
    <property type="entry name" value="PEPTIDOGLYCAN D,D-TRANSPEPTIDASE"/>
    <property type="match status" value="1"/>
</dbReference>
<dbReference type="InterPro" id="IPR005311">
    <property type="entry name" value="PBP_dimer"/>
</dbReference>
<dbReference type="EMBL" id="JABMCB010000169">
    <property type="protein sequence ID" value="NUU75355.1"/>
    <property type="molecule type" value="Genomic_DNA"/>
</dbReference>
<evidence type="ECO:0000256" key="1">
    <source>
        <dbReference type="ARBA" id="ARBA00004167"/>
    </source>
</evidence>
<dbReference type="GO" id="GO:0071972">
    <property type="term" value="F:peptidoglycan L,D-transpeptidase activity"/>
    <property type="evidence" value="ECO:0007669"/>
    <property type="project" value="TreeGrafter"/>
</dbReference>
<dbReference type="Gene3D" id="3.90.1310.10">
    <property type="entry name" value="Penicillin-binding protein 2a (Domain 2)"/>
    <property type="match status" value="1"/>
</dbReference>
<dbReference type="RefSeq" id="WP_024634440.1">
    <property type="nucleotide sequence ID" value="NZ_JABMCB010000169.1"/>
</dbReference>
<dbReference type="InterPro" id="IPR036138">
    <property type="entry name" value="PBP_dimer_sf"/>
</dbReference>
<evidence type="ECO:0000256" key="4">
    <source>
        <dbReference type="ARBA" id="ARBA00022475"/>
    </source>
</evidence>
<dbReference type="Pfam" id="PF03717">
    <property type="entry name" value="PBP_dimer"/>
    <property type="match status" value="1"/>
</dbReference>
<evidence type="ECO:0000259" key="12">
    <source>
        <dbReference type="Pfam" id="PF00905"/>
    </source>
</evidence>
<keyword evidence="15" id="KW-1185">Reference proteome</keyword>
<dbReference type="Gene3D" id="3.40.710.10">
    <property type="entry name" value="DD-peptidase/beta-lactamase superfamily"/>
    <property type="match status" value="1"/>
</dbReference>
<comment type="caution">
    <text evidence="14">The sequence shown here is derived from an EMBL/GenBank/DDBJ whole genome shotgun (WGS) entry which is preliminary data.</text>
</comment>
<evidence type="ECO:0000313" key="14">
    <source>
        <dbReference type="EMBL" id="NUU75355.1"/>
    </source>
</evidence>
<keyword evidence="8 11" id="KW-1133">Transmembrane helix</keyword>
<dbReference type="InterPro" id="IPR050515">
    <property type="entry name" value="Beta-lactam/transpept"/>
</dbReference>
<keyword evidence="6" id="KW-0133">Cell shape</keyword>
<evidence type="ECO:0000256" key="10">
    <source>
        <dbReference type="ARBA" id="ARBA00023316"/>
    </source>
</evidence>
<dbReference type="GO" id="GO:0008360">
    <property type="term" value="P:regulation of cell shape"/>
    <property type="evidence" value="ECO:0007669"/>
    <property type="project" value="UniProtKB-KW"/>
</dbReference>
<dbReference type="Proteomes" id="UP000526125">
    <property type="component" value="Unassembled WGS sequence"/>
</dbReference>
<evidence type="ECO:0000313" key="15">
    <source>
        <dbReference type="Proteomes" id="UP000526125"/>
    </source>
</evidence>
<keyword evidence="9 11" id="KW-0472">Membrane</keyword>
<comment type="subcellular location">
    <subcellularLocation>
        <location evidence="2">Cell membrane</location>
    </subcellularLocation>
    <subcellularLocation>
        <location evidence="1">Membrane</location>
        <topology evidence="1">Single-pass membrane protein</topology>
    </subcellularLocation>
</comment>
<comment type="similarity">
    <text evidence="3">Belongs to the transpeptidase family.</text>
</comment>
<dbReference type="SUPFAM" id="SSF56519">
    <property type="entry name" value="Penicillin binding protein dimerisation domain"/>
    <property type="match status" value="1"/>
</dbReference>
<name>A0A7Y6EVE8_9BACL</name>
<proteinExistence type="inferred from homology"/>
<evidence type="ECO:0000259" key="13">
    <source>
        <dbReference type="Pfam" id="PF03717"/>
    </source>
</evidence>
<gene>
    <name evidence="14" type="ORF">HP552_08950</name>
</gene>
<protein>
    <submittedName>
        <fullName evidence="14">Penicillin-binding protein 2</fullName>
    </submittedName>
</protein>
<dbReference type="Pfam" id="PF00905">
    <property type="entry name" value="Transpeptidase"/>
    <property type="match status" value="1"/>
</dbReference>
<evidence type="ECO:0000256" key="6">
    <source>
        <dbReference type="ARBA" id="ARBA00022960"/>
    </source>
</evidence>
<keyword evidence="7" id="KW-0573">Peptidoglycan synthesis</keyword>
<feature type="transmembrane region" description="Helical" evidence="11">
    <location>
        <begin position="21"/>
        <end position="42"/>
    </location>
</feature>
<dbReference type="GO" id="GO:0008658">
    <property type="term" value="F:penicillin binding"/>
    <property type="evidence" value="ECO:0007669"/>
    <property type="project" value="InterPro"/>
</dbReference>
<evidence type="ECO:0000256" key="9">
    <source>
        <dbReference type="ARBA" id="ARBA00023136"/>
    </source>
</evidence>
<evidence type="ECO:0000256" key="3">
    <source>
        <dbReference type="ARBA" id="ARBA00007171"/>
    </source>
</evidence>
<keyword evidence="10" id="KW-0961">Cell wall biogenesis/degradation</keyword>
<organism evidence="14 15">
    <name type="scientific">Paenibacillus xylanilyticus</name>
    <dbReference type="NCBI Taxonomy" id="248903"/>
    <lineage>
        <taxon>Bacteria</taxon>
        <taxon>Bacillati</taxon>
        <taxon>Bacillota</taxon>
        <taxon>Bacilli</taxon>
        <taxon>Bacillales</taxon>
        <taxon>Paenibacillaceae</taxon>
        <taxon>Paenibacillus</taxon>
    </lineage>
</organism>
<keyword evidence="5 11" id="KW-0812">Transmembrane</keyword>
<feature type="domain" description="Penicillin-binding protein transpeptidase" evidence="12">
    <location>
        <begin position="321"/>
        <end position="647"/>
    </location>
</feature>
<dbReference type="GO" id="GO:0009252">
    <property type="term" value="P:peptidoglycan biosynthetic process"/>
    <property type="evidence" value="ECO:0007669"/>
    <property type="project" value="UniProtKB-KW"/>
</dbReference>
<dbReference type="PANTHER" id="PTHR30627:SF2">
    <property type="entry name" value="PEPTIDOGLYCAN D,D-TRANSPEPTIDASE MRDA"/>
    <property type="match status" value="1"/>
</dbReference>
<evidence type="ECO:0000256" key="11">
    <source>
        <dbReference type="SAM" id="Phobius"/>
    </source>
</evidence>
<dbReference type="InterPro" id="IPR001460">
    <property type="entry name" value="PCN-bd_Tpept"/>
</dbReference>
<evidence type="ECO:0000256" key="8">
    <source>
        <dbReference type="ARBA" id="ARBA00022989"/>
    </source>
</evidence>
<evidence type="ECO:0000256" key="7">
    <source>
        <dbReference type="ARBA" id="ARBA00022984"/>
    </source>
</evidence>
<dbReference type="GO" id="GO:0071555">
    <property type="term" value="P:cell wall organization"/>
    <property type="evidence" value="ECO:0007669"/>
    <property type="project" value="UniProtKB-KW"/>
</dbReference>
<dbReference type="InterPro" id="IPR012338">
    <property type="entry name" value="Beta-lactam/transpept-like"/>
</dbReference>